<sequence length="163" mass="18024">AGTLPKPTLWAEPGSVITWGRPVTLWCEGTLETEEYHLEKDGSSVPWDRQIPQKTRNKTKFPIPTMTQHHAGRYQCYYHSPAGWSEHSDPLELVVTGSYSKTWLSAPPSPVVTSGGNVTLQCGSGLEYGRFVLTKEGGHKLTWTLDSQLTPVGSSRLSSQWAL</sequence>
<keyword evidence="12" id="KW-0675">Receptor</keyword>
<keyword evidence="7" id="KW-0472">Membrane</keyword>
<evidence type="ECO:0000256" key="6">
    <source>
        <dbReference type="ARBA" id="ARBA00022989"/>
    </source>
</evidence>
<evidence type="ECO:0000256" key="5">
    <source>
        <dbReference type="ARBA" id="ARBA00022737"/>
    </source>
</evidence>
<dbReference type="PROSITE" id="PS50835">
    <property type="entry name" value="IG_LIKE"/>
    <property type="match status" value="1"/>
</dbReference>
<dbReference type="EMBL" id="JAATJV010418735">
    <property type="protein sequence ID" value="MBZ3887754.1"/>
    <property type="molecule type" value="Genomic_DNA"/>
</dbReference>
<dbReference type="SUPFAM" id="SSF48726">
    <property type="entry name" value="Immunoglobulin"/>
    <property type="match status" value="2"/>
</dbReference>
<evidence type="ECO:0000256" key="8">
    <source>
        <dbReference type="ARBA" id="ARBA00023157"/>
    </source>
</evidence>
<dbReference type="AlphaFoldDB" id="A0AA41NDA7"/>
<evidence type="ECO:0000256" key="4">
    <source>
        <dbReference type="ARBA" id="ARBA00022729"/>
    </source>
</evidence>
<name>A0AA41NDA7_SCICA</name>
<feature type="domain" description="Ig-like" evidence="11">
    <location>
        <begin position="5"/>
        <end position="96"/>
    </location>
</feature>
<comment type="caution">
    <text evidence="12">The sequence shown here is derived from an EMBL/GenBank/DDBJ whole genome shotgun (WGS) entry which is preliminary data.</text>
</comment>
<proteinExistence type="predicted"/>
<keyword evidence="3" id="KW-0812">Transmembrane</keyword>
<dbReference type="GO" id="GO:0002764">
    <property type="term" value="P:immune response-regulating signaling pathway"/>
    <property type="evidence" value="ECO:0007669"/>
    <property type="project" value="TreeGrafter"/>
</dbReference>
<evidence type="ECO:0000259" key="11">
    <source>
        <dbReference type="PROSITE" id="PS50835"/>
    </source>
</evidence>
<feature type="non-terminal residue" evidence="12">
    <location>
        <position position="1"/>
    </location>
</feature>
<dbReference type="Proteomes" id="UP001166674">
    <property type="component" value="Unassembled WGS sequence"/>
</dbReference>
<dbReference type="InterPro" id="IPR050412">
    <property type="entry name" value="Ig-like_Receptors_ImmuneReg"/>
</dbReference>
<dbReference type="PANTHER" id="PTHR11738">
    <property type="entry name" value="MHC CLASS I NK CELL RECEPTOR"/>
    <property type="match status" value="1"/>
</dbReference>
<keyword evidence="9" id="KW-0325">Glycoprotein</keyword>
<dbReference type="FunFam" id="2.60.40.10:FF:000049">
    <property type="entry name" value="Leukocyte immunoglobulin-like receptor subfamily B member 1"/>
    <property type="match status" value="1"/>
</dbReference>
<evidence type="ECO:0000313" key="12">
    <source>
        <dbReference type="EMBL" id="MBZ3887754.1"/>
    </source>
</evidence>
<reference evidence="12" key="1">
    <citation type="submission" date="2020-03" db="EMBL/GenBank/DDBJ databases">
        <title>Studies in the Genomics of Life Span.</title>
        <authorList>
            <person name="Glass D."/>
        </authorList>
    </citation>
    <scope>NUCLEOTIDE SEQUENCE</scope>
    <source>
        <strain evidence="12">SUZIE</strain>
        <tissue evidence="12">Muscle</tissue>
    </source>
</reference>
<evidence type="ECO:0000313" key="13">
    <source>
        <dbReference type="Proteomes" id="UP001166674"/>
    </source>
</evidence>
<keyword evidence="8" id="KW-1015">Disulfide bond</keyword>
<dbReference type="GO" id="GO:0005886">
    <property type="term" value="C:plasma membrane"/>
    <property type="evidence" value="ECO:0007669"/>
    <property type="project" value="UniProtKB-SubCell"/>
</dbReference>
<keyword evidence="13" id="KW-1185">Reference proteome</keyword>
<dbReference type="InterPro" id="IPR007110">
    <property type="entry name" value="Ig-like_dom"/>
</dbReference>
<dbReference type="Gene3D" id="2.60.40.10">
    <property type="entry name" value="Immunoglobulins"/>
    <property type="match status" value="2"/>
</dbReference>
<protein>
    <submittedName>
        <fullName evidence="12">Leukocyte immunoglobulin-like receptor subfamily A member 5</fullName>
    </submittedName>
</protein>
<keyword evidence="4" id="KW-0732">Signal</keyword>
<keyword evidence="10" id="KW-0393">Immunoglobulin domain</keyword>
<dbReference type="Pfam" id="PF13895">
    <property type="entry name" value="Ig_2"/>
    <property type="match status" value="1"/>
</dbReference>
<evidence type="ECO:0000256" key="3">
    <source>
        <dbReference type="ARBA" id="ARBA00022692"/>
    </source>
</evidence>
<evidence type="ECO:0000256" key="1">
    <source>
        <dbReference type="ARBA" id="ARBA00004162"/>
    </source>
</evidence>
<evidence type="ECO:0000256" key="7">
    <source>
        <dbReference type="ARBA" id="ARBA00023136"/>
    </source>
</evidence>
<accession>A0AA41NDA7</accession>
<evidence type="ECO:0000256" key="10">
    <source>
        <dbReference type="ARBA" id="ARBA00023319"/>
    </source>
</evidence>
<dbReference type="CDD" id="cd05751">
    <property type="entry name" value="IgC2_D1_LILR_KIR_like"/>
    <property type="match status" value="1"/>
</dbReference>
<keyword evidence="2" id="KW-1003">Cell membrane</keyword>
<dbReference type="GO" id="GO:0032396">
    <property type="term" value="F:inhibitory MHC class I receptor activity"/>
    <property type="evidence" value="ECO:0007669"/>
    <property type="project" value="TreeGrafter"/>
</dbReference>
<gene>
    <name evidence="12" type="ORF">SUZIE_194535</name>
</gene>
<evidence type="ECO:0000256" key="2">
    <source>
        <dbReference type="ARBA" id="ARBA00022475"/>
    </source>
</evidence>
<dbReference type="InterPro" id="IPR036179">
    <property type="entry name" value="Ig-like_dom_sf"/>
</dbReference>
<comment type="subcellular location">
    <subcellularLocation>
        <location evidence="1">Cell membrane</location>
        <topology evidence="1">Single-pass membrane protein</topology>
    </subcellularLocation>
</comment>
<keyword evidence="5" id="KW-0677">Repeat</keyword>
<dbReference type="PANTHER" id="PTHR11738:SF179">
    <property type="entry name" value="LEUKOCYTE IMMUNOGLOBULIN-LIKE RECEPTOR SUBFAMILY A MEMBER 5"/>
    <property type="match status" value="1"/>
</dbReference>
<evidence type="ECO:0000256" key="9">
    <source>
        <dbReference type="ARBA" id="ARBA00023180"/>
    </source>
</evidence>
<organism evidence="12 13">
    <name type="scientific">Sciurus carolinensis</name>
    <name type="common">Eastern gray squirrel</name>
    <dbReference type="NCBI Taxonomy" id="30640"/>
    <lineage>
        <taxon>Eukaryota</taxon>
        <taxon>Metazoa</taxon>
        <taxon>Chordata</taxon>
        <taxon>Craniata</taxon>
        <taxon>Vertebrata</taxon>
        <taxon>Euteleostomi</taxon>
        <taxon>Mammalia</taxon>
        <taxon>Eutheria</taxon>
        <taxon>Euarchontoglires</taxon>
        <taxon>Glires</taxon>
        <taxon>Rodentia</taxon>
        <taxon>Sciuromorpha</taxon>
        <taxon>Sciuridae</taxon>
        <taxon>Sciurinae</taxon>
        <taxon>Sciurini</taxon>
        <taxon>Sciurus</taxon>
    </lineage>
</organism>
<keyword evidence="6" id="KW-1133">Transmembrane helix</keyword>
<dbReference type="InterPro" id="IPR013783">
    <property type="entry name" value="Ig-like_fold"/>
</dbReference>
<dbReference type="GO" id="GO:0019221">
    <property type="term" value="P:cytokine-mediated signaling pathway"/>
    <property type="evidence" value="ECO:0007669"/>
    <property type="project" value="TreeGrafter"/>
</dbReference>